<gene>
    <name evidence="1" type="ORF">CLV74_101461</name>
</gene>
<evidence type="ECO:0008006" key="3">
    <source>
        <dbReference type="Google" id="ProtNLM"/>
    </source>
</evidence>
<name>A0A2T0X623_9RHOB</name>
<organism evidence="1 2">
    <name type="scientific">Donghicola tyrosinivorans</name>
    <dbReference type="NCBI Taxonomy" id="1652492"/>
    <lineage>
        <taxon>Bacteria</taxon>
        <taxon>Pseudomonadati</taxon>
        <taxon>Pseudomonadota</taxon>
        <taxon>Alphaproteobacteria</taxon>
        <taxon>Rhodobacterales</taxon>
        <taxon>Roseobacteraceae</taxon>
        <taxon>Donghicola</taxon>
    </lineage>
</organism>
<accession>A0A2T0X623</accession>
<protein>
    <recommendedName>
        <fullName evidence="3">Glycosyl transferase family 2</fullName>
    </recommendedName>
</protein>
<dbReference type="Proteomes" id="UP000238392">
    <property type="component" value="Unassembled WGS sequence"/>
</dbReference>
<dbReference type="OrthoDB" id="7838294at2"/>
<comment type="caution">
    <text evidence="1">The sequence shown here is derived from an EMBL/GenBank/DDBJ whole genome shotgun (WGS) entry which is preliminary data.</text>
</comment>
<dbReference type="EMBL" id="PVTQ01000001">
    <property type="protein sequence ID" value="PRY94324.1"/>
    <property type="molecule type" value="Genomic_DNA"/>
</dbReference>
<dbReference type="AlphaFoldDB" id="A0A2T0X623"/>
<dbReference type="SUPFAM" id="SSF53448">
    <property type="entry name" value="Nucleotide-diphospho-sugar transferases"/>
    <property type="match status" value="1"/>
</dbReference>
<dbReference type="RefSeq" id="WP_106262573.1">
    <property type="nucleotide sequence ID" value="NZ_PVTQ01000001.1"/>
</dbReference>
<sequence>MAQVPATPKLRRLMLRTWAKLIGPAALARSADLQASERAALDLRAVQPASAPENPTVVFLIPLVGQHHVGNWQEVKDRLSATLRSFIAQTDPNWIAVICGQDAPDLPDDPRIRFQPFSTPIEGNDKWAKLRQLTENLAQYAAPSGYVMTFDADDLAHPELVAEMRNRKAGGGYLMTEGYVYDVGNTRIARAAPPSLATPLRKPFWKLCGSCCAYAFDLRQNPAEQIAFLTEATQHEHRMFPYLGTLAGRTLTPLSAPKALYMLNHGENFGARRGRVSFKQRFTQRFEITDPASLKEIRRDFALD</sequence>
<reference evidence="1 2" key="1">
    <citation type="submission" date="2018-03" db="EMBL/GenBank/DDBJ databases">
        <title>Genomic Encyclopedia of Archaeal and Bacterial Type Strains, Phase II (KMG-II): from individual species to whole genera.</title>
        <authorList>
            <person name="Goeker M."/>
        </authorList>
    </citation>
    <scope>NUCLEOTIDE SEQUENCE [LARGE SCALE GENOMIC DNA]</scope>
    <source>
        <strain evidence="1 2">DSM 100212</strain>
    </source>
</reference>
<evidence type="ECO:0000313" key="2">
    <source>
        <dbReference type="Proteomes" id="UP000238392"/>
    </source>
</evidence>
<dbReference type="CDD" id="cd00761">
    <property type="entry name" value="Glyco_tranf_GTA_type"/>
    <property type="match status" value="1"/>
</dbReference>
<evidence type="ECO:0000313" key="1">
    <source>
        <dbReference type="EMBL" id="PRY94324.1"/>
    </source>
</evidence>
<keyword evidence="2" id="KW-1185">Reference proteome</keyword>
<proteinExistence type="predicted"/>
<dbReference type="InterPro" id="IPR029044">
    <property type="entry name" value="Nucleotide-diphossugar_trans"/>
</dbReference>